<dbReference type="KEGG" id="xva:C7V42_20765"/>
<protein>
    <submittedName>
        <fullName evidence="2">Uncharacterized protein</fullName>
    </submittedName>
</protein>
<reference evidence="2 3" key="1">
    <citation type="submission" date="2018-03" db="EMBL/GenBank/DDBJ databases">
        <authorList>
            <person name="Wu G."/>
        </authorList>
    </citation>
    <scope>NUCLEOTIDE SEQUENCE [LARGE SCALE GENOMIC DNA]</scope>
    <source>
        <strain evidence="2 3">SAM-118</strain>
    </source>
</reference>
<dbReference type="RefSeq" id="WP_017117678.1">
    <property type="nucleotide sequence ID" value="NZ_CP025272.1"/>
</dbReference>
<dbReference type="Proteomes" id="UP000284283">
    <property type="component" value="Unassembled WGS sequence"/>
</dbReference>
<dbReference type="EMBL" id="PYTT01000006">
    <property type="protein sequence ID" value="RNL07651.1"/>
    <property type="molecule type" value="Genomic_DNA"/>
</dbReference>
<sequence length="192" mass="21760">MDRKYVTQSVEGYSHALLASAAHSFAERSQDASEEQPNQFALGAMMMCCFALEAYFNQLGHALHERRMLPEVNNIGDFERNAPDQKFLALADALDMVLNAMPHAWIGEAFRFRNKVAHAKPYSRNDEEATWKGARPRTPSTDLPWAKQARPQEASRFVGNMKEVIDRMNEASREKLDKDFPIEIFGSGSSTY</sequence>
<evidence type="ECO:0000313" key="3">
    <source>
        <dbReference type="Proteomes" id="UP000284283"/>
    </source>
</evidence>
<comment type="caution">
    <text evidence="2">The sequence shown here is derived from an EMBL/GenBank/DDBJ whole genome shotgun (WGS) entry which is preliminary data.</text>
</comment>
<proteinExistence type="predicted"/>
<name>A0AAE8F9I1_XANVA</name>
<evidence type="ECO:0000313" key="2">
    <source>
        <dbReference type="EMBL" id="RNL07651.1"/>
    </source>
</evidence>
<feature type="region of interest" description="Disordered" evidence="1">
    <location>
        <begin position="127"/>
        <end position="147"/>
    </location>
</feature>
<gene>
    <name evidence="2" type="ORF">C9386_00430</name>
</gene>
<accession>A0AAE8F9I1</accession>
<evidence type="ECO:0000256" key="1">
    <source>
        <dbReference type="SAM" id="MobiDB-lite"/>
    </source>
</evidence>
<dbReference type="AlphaFoldDB" id="A0AAE8F9I1"/>
<organism evidence="2 3">
    <name type="scientific">Xanthomonas vasicola pv. vasculorum</name>
    <dbReference type="NCBI Taxonomy" id="325776"/>
    <lineage>
        <taxon>Bacteria</taxon>
        <taxon>Pseudomonadati</taxon>
        <taxon>Pseudomonadota</taxon>
        <taxon>Gammaproteobacteria</taxon>
        <taxon>Lysobacterales</taxon>
        <taxon>Lysobacteraceae</taxon>
        <taxon>Xanthomonas</taxon>
    </lineage>
</organism>